<dbReference type="EC" id="2.3.2.6" evidence="4"/>
<keyword evidence="2 4" id="KW-0808">Transferase</keyword>
<dbReference type="GO" id="GO:0030163">
    <property type="term" value="P:protein catabolic process"/>
    <property type="evidence" value="ECO:0007669"/>
    <property type="project" value="UniProtKB-UniRule"/>
</dbReference>
<evidence type="ECO:0000313" key="6">
    <source>
        <dbReference type="Proteomes" id="UP000279673"/>
    </source>
</evidence>
<keyword evidence="6" id="KW-1185">Reference proteome</keyword>
<evidence type="ECO:0000256" key="3">
    <source>
        <dbReference type="ARBA" id="ARBA00023315"/>
    </source>
</evidence>
<comment type="subcellular location">
    <subcellularLocation>
        <location evidence="4">Cytoplasm</location>
    </subcellularLocation>
</comment>
<sequence length="212" mass="23487">MAQELTAGMLLSGYARGIFPMAQSRDDPELFWFEPRARGILPLDGFHVSRSLARTIRRGGFEIRIDTAFRAVVEACAAREETWINAPLFTLYDALFAMGYAHSLEVWRGEALVGGVFGVTLGGAFFGESMFSRVPDASKVALTYTVDRLRQSGFSLFDTQYLTPHLASLGGVEIPRLEYRRRLAEALSHTADFTAVPVPDAQSVLQRMTQTS</sequence>
<reference evidence="5 6" key="1">
    <citation type="submission" date="2018-10" db="EMBL/GenBank/DDBJ databases">
        <title>Rhodobacter sp . BO-81.</title>
        <authorList>
            <person name="Im W.T."/>
        </authorList>
    </citation>
    <scope>NUCLEOTIDE SEQUENCE [LARGE SCALE GENOMIC DNA]</scope>
    <source>
        <strain evidence="5 6">BO-81</strain>
    </source>
</reference>
<evidence type="ECO:0000256" key="4">
    <source>
        <dbReference type="HAMAP-Rule" id="MF_00688"/>
    </source>
</evidence>
<dbReference type="RefSeq" id="WP_121533152.1">
    <property type="nucleotide sequence ID" value="NZ_RCHI01000007.1"/>
</dbReference>
<dbReference type="Proteomes" id="UP000279673">
    <property type="component" value="Unassembled WGS sequence"/>
</dbReference>
<dbReference type="NCBIfam" id="TIGR00667">
    <property type="entry name" value="aat"/>
    <property type="match status" value="1"/>
</dbReference>
<comment type="catalytic activity">
    <reaction evidence="4">
        <text>L-phenylalanyl-tRNA(Phe) + an N-terminal L-alpha-aminoacyl-[protein] = an N-terminal L-phenylalanyl-L-alpha-aminoacyl-[protein] + tRNA(Phe)</text>
        <dbReference type="Rhea" id="RHEA:43632"/>
        <dbReference type="Rhea" id="RHEA-COMP:9668"/>
        <dbReference type="Rhea" id="RHEA-COMP:9699"/>
        <dbReference type="Rhea" id="RHEA-COMP:10636"/>
        <dbReference type="Rhea" id="RHEA-COMP:10637"/>
        <dbReference type="ChEBI" id="CHEBI:78442"/>
        <dbReference type="ChEBI" id="CHEBI:78531"/>
        <dbReference type="ChEBI" id="CHEBI:78597"/>
        <dbReference type="ChEBI" id="CHEBI:83561"/>
        <dbReference type="EC" id="2.3.2.6"/>
    </reaction>
</comment>
<gene>
    <name evidence="4" type="primary">aat</name>
    <name evidence="5" type="ORF">DYS74_09370</name>
</gene>
<comment type="function">
    <text evidence="4">Functions in the N-end rule pathway of protein degradation where it conjugates Leu, Phe and, less efficiently, Met from aminoacyl-tRNAs to the N-termini of proteins containing an N-terminal arginine or lysine.</text>
</comment>
<organism evidence="5 6">
    <name type="scientific">Paenirhodobacter hankyongi</name>
    <dbReference type="NCBI Taxonomy" id="2294033"/>
    <lineage>
        <taxon>Bacteria</taxon>
        <taxon>Pseudomonadati</taxon>
        <taxon>Pseudomonadota</taxon>
        <taxon>Alphaproteobacteria</taxon>
        <taxon>Rhodobacterales</taxon>
        <taxon>Rhodobacter group</taxon>
        <taxon>Paenirhodobacter</taxon>
    </lineage>
</organism>
<comment type="caution">
    <text evidence="5">The sequence shown here is derived from an EMBL/GenBank/DDBJ whole genome shotgun (WGS) entry which is preliminary data.</text>
</comment>
<dbReference type="InterPro" id="IPR042221">
    <property type="entry name" value="Leu/Phe-tRNA_Trfase_N"/>
</dbReference>
<protein>
    <recommendedName>
        <fullName evidence="4">Leucyl/phenylalanyl-tRNA--protein transferase</fullName>
        <ecNumber evidence="4">2.3.2.6</ecNumber>
    </recommendedName>
    <alternativeName>
        <fullName evidence="4">L/F-transferase</fullName>
    </alternativeName>
    <alternativeName>
        <fullName evidence="4">Leucyltransferase</fullName>
    </alternativeName>
    <alternativeName>
        <fullName evidence="4">Phenyalanyltransferase</fullName>
    </alternativeName>
</protein>
<comment type="similarity">
    <text evidence="4">Belongs to the L/F-transferase family.</text>
</comment>
<dbReference type="InterPro" id="IPR042203">
    <property type="entry name" value="Leu/Phe-tRNA_Trfase_C"/>
</dbReference>
<accession>A0A421BPQ1</accession>
<dbReference type="GO" id="GO:0008914">
    <property type="term" value="F:leucyl-tRNA--protein transferase activity"/>
    <property type="evidence" value="ECO:0007669"/>
    <property type="project" value="UniProtKB-UniRule"/>
</dbReference>
<evidence type="ECO:0000313" key="5">
    <source>
        <dbReference type="EMBL" id="RLL65030.1"/>
    </source>
</evidence>
<comment type="catalytic activity">
    <reaction evidence="4">
        <text>N-terminal L-arginyl-[protein] + L-leucyl-tRNA(Leu) = N-terminal L-leucyl-L-arginyl-[protein] + tRNA(Leu) + H(+)</text>
        <dbReference type="Rhea" id="RHEA:50416"/>
        <dbReference type="Rhea" id="RHEA-COMP:9613"/>
        <dbReference type="Rhea" id="RHEA-COMP:9622"/>
        <dbReference type="Rhea" id="RHEA-COMP:12672"/>
        <dbReference type="Rhea" id="RHEA-COMP:12673"/>
        <dbReference type="ChEBI" id="CHEBI:15378"/>
        <dbReference type="ChEBI" id="CHEBI:64719"/>
        <dbReference type="ChEBI" id="CHEBI:78442"/>
        <dbReference type="ChEBI" id="CHEBI:78494"/>
        <dbReference type="ChEBI" id="CHEBI:133044"/>
        <dbReference type="EC" id="2.3.2.6"/>
    </reaction>
</comment>
<dbReference type="EMBL" id="RCHI01000007">
    <property type="protein sequence ID" value="RLL65030.1"/>
    <property type="molecule type" value="Genomic_DNA"/>
</dbReference>
<keyword evidence="1 4" id="KW-0963">Cytoplasm</keyword>
<dbReference type="AlphaFoldDB" id="A0A421BPQ1"/>
<comment type="catalytic activity">
    <reaction evidence="4">
        <text>N-terminal L-lysyl-[protein] + L-leucyl-tRNA(Leu) = N-terminal L-leucyl-L-lysyl-[protein] + tRNA(Leu) + H(+)</text>
        <dbReference type="Rhea" id="RHEA:12340"/>
        <dbReference type="Rhea" id="RHEA-COMP:9613"/>
        <dbReference type="Rhea" id="RHEA-COMP:9622"/>
        <dbReference type="Rhea" id="RHEA-COMP:12670"/>
        <dbReference type="Rhea" id="RHEA-COMP:12671"/>
        <dbReference type="ChEBI" id="CHEBI:15378"/>
        <dbReference type="ChEBI" id="CHEBI:65249"/>
        <dbReference type="ChEBI" id="CHEBI:78442"/>
        <dbReference type="ChEBI" id="CHEBI:78494"/>
        <dbReference type="ChEBI" id="CHEBI:133043"/>
        <dbReference type="EC" id="2.3.2.6"/>
    </reaction>
</comment>
<dbReference type="InterPro" id="IPR016181">
    <property type="entry name" value="Acyl_CoA_acyltransferase"/>
</dbReference>
<dbReference type="SUPFAM" id="SSF55729">
    <property type="entry name" value="Acyl-CoA N-acyltransferases (Nat)"/>
    <property type="match status" value="1"/>
</dbReference>
<dbReference type="Gene3D" id="3.30.70.3550">
    <property type="entry name" value="Leucyl/phenylalanyl-tRNA-protein transferase, N-terminal domain"/>
    <property type="match status" value="1"/>
</dbReference>
<evidence type="ECO:0000256" key="1">
    <source>
        <dbReference type="ARBA" id="ARBA00022490"/>
    </source>
</evidence>
<proteinExistence type="inferred from homology"/>
<dbReference type="HAMAP" id="MF_00688">
    <property type="entry name" value="Leu_Phe_trans"/>
    <property type="match status" value="1"/>
</dbReference>
<dbReference type="PANTHER" id="PTHR30098">
    <property type="entry name" value="LEUCYL/PHENYLALANYL-TRNA--PROTEIN TRANSFERASE"/>
    <property type="match status" value="1"/>
</dbReference>
<evidence type="ECO:0000256" key="2">
    <source>
        <dbReference type="ARBA" id="ARBA00022679"/>
    </source>
</evidence>
<dbReference type="Pfam" id="PF03588">
    <property type="entry name" value="Leu_Phe_trans"/>
    <property type="match status" value="1"/>
</dbReference>
<keyword evidence="3 4" id="KW-0012">Acyltransferase</keyword>
<dbReference type="FunFam" id="3.40.630.70:FF:000001">
    <property type="entry name" value="Leucyl/phenylalanyl-tRNA--protein transferase"/>
    <property type="match status" value="1"/>
</dbReference>
<dbReference type="Gene3D" id="3.40.630.70">
    <property type="entry name" value="Leucyl/phenylalanyl-tRNA-protein transferase, C-terminal domain"/>
    <property type="match status" value="1"/>
</dbReference>
<dbReference type="InterPro" id="IPR004616">
    <property type="entry name" value="Leu/Phe-tRNA_Trfase"/>
</dbReference>
<dbReference type="PANTHER" id="PTHR30098:SF2">
    <property type="entry name" value="LEUCYL_PHENYLALANYL-TRNA--PROTEIN TRANSFERASE"/>
    <property type="match status" value="1"/>
</dbReference>
<dbReference type="GO" id="GO:0005737">
    <property type="term" value="C:cytoplasm"/>
    <property type="evidence" value="ECO:0007669"/>
    <property type="project" value="UniProtKB-SubCell"/>
</dbReference>
<name>A0A421BPQ1_9RHOB</name>